<dbReference type="Pfam" id="PF05724">
    <property type="entry name" value="TPMT"/>
    <property type="match status" value="1"/>
</dbReference>
<evidence type="ECO:0000313" key="6">
    <source>
        <dbReference type="Proteomes" id="UP000326570"/>
    </source>
</evidence>
<dbReference type="CDD" id="cd02440">
    <property type="entry name" value="AdoMet_MTases"/>
    <property type="match status" value="1"/>
</dbReference>
<dbReference type="GO" id="GO:0008757">
    <property type="term" value="F:S-adenosylmethionine-dependent methyltransferase activity"/>
    <property type="evidence" value="ECO:0007669"/>
    <property type="project" value="InterPro"/>
</dbReference>
<dbReference type="AlphaFoldDB" id="A0A5N1J4Y4"/>
<evidence type="ECO:0000256" key="2">
    <source>
        <dbReference type="ARBA" id="ARBA00022603"/>
    </source>
</evidence>
<keyword evidence="3 5" id="KW-0808">Transferase</keyword>
<keyword evidence="1" id="KW-0597">Phosphoprotein</keyword>
<organism evidence="5 6">
    <name type="scientific">Adhaeribacter soli</name>
    <dbReference type="NCBI Taxonomy" id="2607655"/>
    <lineage>
        <taxon>Bacteria</taxon>
        <taxon>Pseudomonadati</taxon>
        <taxon>Bacteroidota</taxon>
        <taxon>Cytophagia</taxon>
        <taxon>Cytophagales</taxon>
        <taxon>Hymenobacteraceae</taxon>
        <taxon>Adhaeribacter</taxon>
    </lineage>
</organism>
<dbReference type="Gene3D" id="3.40.50.150">
    <property type="entry name" value="Vaccinia Virus protein VP39"/>
    <property type="match status" value="1"/>
</dbReference>
<name>A0A5N1J4Y4_9BACT</name>
<proteinExistence type="predicted"/>
<keyword evidence="4" id="KW-0949">S-adenosyl-L-methionine</keyword>
<evidence type="ECO:0000256" key="1">
    <source>
        <dbReference type="ARBA" id="ARBA00022553"/>
    </source>
</evidence>
<evidence type="ECO:0000256" key="4">
    <source>
        <dbReference type="ARBA" id="ARBA00022691"/>
    </source>
</evidence>
<comment type="caution">
    <text evidence="5">The sequence shown here is derived from an EMBL/GenBank/DDBJ whole genome shotgun (WGS) entry which is preliminary data.</text>
</comment>
<gene>
    <name evidence="5" type="ORF">F0P94_02500</name>
</gene>
<evidence type="ECO:0000256" key="3">
    <source>
        <dbReference type="ARBA" id="ARBA00022679"/>
    </source>
</evidence>
<dbReference type="PROSITE" id="PS51585">
    <property type="entry name" value="SAM_MT_TPMT"/>
    <property type="match status" value="1"/>
</dbReference>
<accession>A0A5N1J4Y4</accession>
<reference evidence="5 6" key="1">
    <citation type="submission" date="2019-09" db="EMBL/GenBank/DDBJ databases">
        <title>Genome sequence of Adhaeribacter sp. M2.</title>
        <authorList>
            <person name="Srinivasan S."/>
        </authorList>
    </citation>
    <scope>NUCLEOTIDE SEQUENCE [LARGE SCALE GENOMIC DNA]</scope>
    <source>
        <strain evidence="5 6">M2</strain>
    </source>
</reference>
<evidence type="ECO:0000313" key="5">
    <source>
        <dbReference type="EMBL" id="KAA9345971.1"/>
    </source>
</evidence>
<dbReference type="RefSeq" id="WP_150902114.1">
    <property type="nucleotide sequence ID" value="NZ_VTWT01000001.1"/>
</dbReference>
<keyword evidence="6" id="KW-1185">Reference proteome</keyword>
<dbReference type="Proteomes" id="UP000326570">
    <property type="component" value="Unassembled WGS sequence"/>
</dbReference>
<dbReference type="SUPFAM" id="SSF53335">
    <property type="entry name" value="S-adenosyl-L-methionine-dependent methyltransferases"/>
    <property type="match status" value="1"/>
</dbReference>
<protein>
    <submittedName>
        <fullName evidence="5">Methyltransferase domain-containing protein</fullName>
    </submittedName>
</protein>
<dbReference type="EMBL" id="VTWT01000001">
    <property type="protein sequence ID" value="KAA9345971.1"/>
    <property type="molecule type" value="Genomic_DNA"/>
</dbReference>
<keyword evidence="2 5" id="KW-0489">Methyltransferase</keyword>
<dbReference type="GO" id="GO:0032259">
    <property type="term" value="P:methylation"/>
    <property type="evidence" value="ECO:0007669"/>
    <property type="project" value="UniProtKB-KW"/>
</dbReference>
<dbReference type="InterPro" id="IPR029063">
    <property type="entry name" value="SAM-dependent_MTases_sf"/>
</dbReference>
<dbReference type="PANTHER" id="PTHR32183:SF11">
    <property type="entry name" value="THIOL METHYLTRANSFERASE 2-RELATED"/>
    <property type="match status" value="1"/>
</dbReference>
<dbReference type="PANTHER" id="PTHR32183">
    <property type="match status" value="1"/>
</dbReference>
<sequence length="197" mass="22616">MKTNLDSNYWQNRYEELQTGWDLGAVSPPLKAYFQQLSNKELKLLVPGCGNAYEAEYLWQNGFRNVFVADLAEAPLAALKARIPDFPEAQLLHQDFFLLQDTFDLIIEQTFFCAIEPRIRPDYAIKAFELLKPGGKLVGLLFNTEFPQAGPPFGGTENEYRTYFEPFFHFRTFATATNSIKPRAGKELFMILERKGI</sequence>
<dbReference type="InterPro" id="IPR008854">
    <property type="entry name" value="TPMT"/>
</dbReference>